<evidence type="ECO:0000256" key="7">
    <source>
        <dbReference type="ARBA" id="ARBA00022516"/>
    </source>
</evidence>
<feature type="domain" description="Phthiocerol/phthiodiolone dimycocerosyl transferase C-terminal" evidence="13">
    <location>
        <begin position="223"/>
        <end position="373"/>
    </location>
</feature>
<dbReference type="RefSeq" id="WP_387698867.1">
    <property type="nucleotide sequence ID" value="NZ_JBIAMX010000001.1"/>
</dbReference>
<keyword evidence="7" id="KW-0443">Lipid metabolism</keyword>
<dbReference type="PANTHER" id="PTHR28037">
    <property type="entry name" value="ALCOHOL O-ACETYLTRANSFERASE 1-RELATED"/>
    <property type="match status" value="1"/>
</dbReference>
<evidence type="ECO:0000256" key="5">
    <source>
        <dbReference type="ARBA" id="ARBA00012866"/>
    </source>
</evidence>
<evidence type="ECO:0000256" key="9">
    <source>
        <dbReference type="ARBA" id="ARBA00023315"/>
    </source>
</evidence>
<comment type="catalytic activity">
    <reaction evidence="3">
        <text>2 a mycocerosyl-[mycocerosic acid synthase] + a phthiodiolone = a dimycocerosyl phthiodiolone + 2 holo-[mycocerosic acid synthase].</text>
        <dbReference type="EC" id="2.3.1.282"/>
    </reaction>
</comment>
<dbReference type="Proteomes" id="UP001601444">
    <property type="component" value="Unassembled WGS sequence"/>
</dbReference>
<proteinExistence type="inferred from homology"/>
<keyword evidence="7" id="KW-0444">Lipid biosynthesis</keyword>
<comment type="caution">
    <text evidence="14">The sequence shown here is derived from an EMBL/GenBank/DDBJ whole genome shotgun (WGS) entry which is preliminary data.</text>
</comment>
<keyword evidence="9" id="KW-0012">Acyltransferase</keyword>
<sequence>MTADAPRRPLSPLERWYWILDRISPLNAVARVHVGARIEPDALRRAADALAAAHPLLRVAVRTDADGAHPRFVPTDAPLGIRRVEGDADTWSREVDGHELAHGLDTETGPLARILHVDTGDGADLVLVAAHIVVDGRGALALLRSLVRAVHAEQTGAGARLAAGTVVEPPEDRLPARFRGGLGTARAVLGMLGGEARVAVRRPRRLPAEQQVAWARRRTRLLRRSLGPDELERLRAACAAHGVTVHGVLGVALAEAVGAELGPGRDGTLTVGCPVDFRDRLTPPVGPEELGAYVAALPVAVGYGPGADPWRTAARINTDLRARIAADTDLAVITGLRLLSPVSVARADRAARTVEQRGPGNVCLSNMGRFDMPSAVGDWPVSGTQTAAGLSLSGYLVAVANTSHGTLFWNFTYIEGVVPAARAARIADHALRRLRGLSA</sequence>
<evidence type="ECO:0000313" key="14">
    <source>
        <dbReference type="EMBL" id="MFF0541798.1"/>
    </source>
</evidence>
<comment type="catalytic activity">
    <reaction evidence="2">
        <text>2 a mycocerosyl-[mycocerosic acid synthase] + a phenolphthiocerol = a dimycocerosyl phenolphthiocerol + 2 holo-[mycocerosic acid synthase].</text>
        <dbReference type="EC" id="2.3.1.282"/>
    </reaction>
</comment>
<evidence type="ECO:0000256" key="12">
    <source>
        <dbReference type="ARBA" id="ARBA00033407"/>
    </source>
</evidence>
<organism evidence="14 15">
    <name type="scientific">Nocardia thailandica</name>
    <dbReference type="NCBI Taxonomy" id="257275"/>
    <lineage>
        <taxon>Bacteria</taxon>
        <taxon>Bacillati</taxon>
        <taxon>Actinomycetota</taxon>
        <taxon>Actinomycetes</taxon>
        <taxon>Mycobacteriales</taxon>
        <taxon>Nocardiaceae</taxon>
        <taxon>Nocardia</taxon>
    </lineage>
</organism>
<dbReference type="Gene3D" id="3.30.559.10">
    <property type="entry name" value="Chloramphenicol acetyltransferase-like domain"/>
    <property type="match status" value="1"/>
</dbReference>
<evidence type="ECO:0000256" key="3">
    <source>
        <dbReference type="ARBA" id="ARBA00001907"/>
    </source>
</evidence>
<keyword evidence="8" id="KW-0808">Transferase</keyword>
<dbReference type="PANTHER" id="PTHR28037:SF1">
    <property type="entry name" value="ALCOHOL O-ACETYLTRANSFERASE 1-RELATED"/>
    <property type="match status" value="1"/>
</dbReference>
<protein>
    <recommendedName>
        <fullName evidence="6">Phthiocerol/phthiodiolone dimycocerosyl transferase</fullName>
        <ecNumber evidence="5">2.3.1.282</ecNumber>
    </recommendedName>
    <alternativeName>
        <fullName evidence="12">Acyltransferase PapA5</fullName>
    </alternativeName>
    <alternativeName>
        <fullName evidence="10">Phthiocerol/phthiodiolone O-acyltransferase</fullName>
    </alternativeName>
    <alternativeName>
        <fullName evidence="11">Polyketide synthase-associated protein A5</fullName>
    </alternativeName>
</protein>
<keyword evidence="15" id="KW-1185">Reference proteome</keyword>
<reference evidence="14 15" key="1">
    <citation type="submission" date="2024-10" db="EMBL/GenBank/DDBJ databases">
        <title>The Natural Products Discovery Center: Release of the First 8490 Sequenced Strains for Exploring Actinobacteria Biosynthetic Diversity.</title>
        <authorList>
            <person name="Kalkreuter E."/>
            <person name="Kautsar S.A."/>
            <person name="Yang D."/>
            <person name="Bader C.D."/>
            <person name="Teijaro C.N."/>
            <person name="Fluegel L."/>
            <person name="Davis C.M."/>
            <person name="Simpson J.R."/>
            <person name="Lauterbach L."/>
            <person name="Steele A.D."/>
            <person name="Gui C."/>
            <person name="Meng S."/>
            <person name="Li G."/>
            <person name="Viehrig K."/>
            <person name="Ye F."/>
            <person name="Su P."/>
            <person name="Kiefer A.F."/>
            <person name="Nichols A."/>
            <person name="Cepeda A.J."/>
            <person name="Yan W."/>
            <person name="Fan B."/>
            <person name="Jiang Y."/>
            <person name="Adhikari A."/>
            <person name="Zheng C.-J."/>
            <person name="Schuster L."/>
            <person name="Cowan T.M."/>
            <person name="Smanski M.J."/>
            <person name="Chevrette M.G."/>
            <person name="De Carvalho L.P.S."/>
            <person name="Shen B."/>
        </authorList>
    </citation>
    <scope>NUCLEOTIDE SEQUENCE [LARGE SCALE GENOMIC DNA]</scope>
    <source>
        <strain evidence="14 15">NPDC004045</strain>
    </source>
</reference>
<evidence type="ECO:0000256" key="2">
    <source>
        <dbReference type="ARBA" id="ARBA00000625"/>
    </source>
</evidence>
<dbReference type="EMBL" id="JBIAMX010000001">
    <property type="protein sequence ID" value="MFF0541798.1"/>
    <property type="molecule type" value="Genomic_DNA"/>
</dbReference>
<name>A0ABW6PHN3_9NOCA</name>
<dbReference type="Pfam" id="PF16911">
    <property type="entry name" value="PapA_C"/>
    <property type="match status" value="1"/>
</dbReference>
<evidence type="ECO:0000256" key="4">
    <source>
        <dbReference type="ARBA" id="ARBA00006558"/>
    </source>
</evidence>
<comment type="similarity">
    <text evidence="4">Belongs to the acyltransferase PapA5 family.</text>
</comment>
<evidence type="ECO:0000256" key="1">
    <source>
        <dbReference type="ARBA" id="ARBA00000026"/>
    </source>
</evidence>
<comment type="catalytic activity">
    <reaction evidence="1">
        <text>2 a mycocerosyl-[mycocerosic acid synthase] + a phthiocerol = a dimycocerosyl phthiocerol + 2 holo-[mycocerosic acid synthase].</text>
        <dbReference type="EC" id="2.3.1.282"/>
    </reaction>
</comment>
<evidence type="ECO:0000256" key="10">
    <source>
        <dbReference type="ARBA" id="ARBA00030465"/>
    </source>
</evidence>
<dbReference type="Gene3D" id="3.30.559.30">
    <property type="entry name" value="Nonribosomal peptide synthetase, condensation domain"/>
    <property type="match status" value="1"/>
</dbReference>
<dbReference type="InterPro" id="IPR052058">
    <property type="entry name" value="Alcohol_O-acetyltransferase"/>
</dbReference>
<gene>
    <name evidence="14" type="ORF">ACFYTF_03080</name>
</gene>
<accession>A0ABW6PHN3</accession>
<evidence type="ECO:0000256" key="11">
    <source>
        <dbReference type="ARBA" id="ARBA00032317"/>
    </source>
</evidence>
<dbReference type="SUPFAM" id="SSF52777">
    <property type="entry name" value="CoA-dependent acyltransferases"/>
    <property type="match status" value="2"/>
</dbReference>
<evidence type="ECO:0000256" key="8">
    <source>
        <dbReference type="ARBA" id="ARBA00022679"/>
    </source>
</evidence>
<evidence type="ECO:0000256" key="6">
    <source>
        <dbReference type="ARBA" id="ARBA00013449"/>
    </source>
</evidence>
<evidence type="ECO:0000313" key="15">
    <source>
        <dbReference type="Proteomes" id="UP001601444"/>
    </source>
</evidence>
<dbReference type="EC" id="2.3.1.282" evidence="5"/>
<evidence type="ECO:0000259" key="13">
    <source>
        <dbReference type="Pfam" id="PF16911"/>
    </source>
</evidence>
<dbReference type="InterPro" id="IPR023213">
    <property type="entry name" value="CAT-like_dom_sf"/>
</dbReference>
<dbReference type="InterPro" id="IPR031641">
    <property type="entry name" value="PapA_C"/>
</dbReference>